<dbReference type="InterPro" id="IPR021560">
    <property type="entry name" value="DUF3021"/>
</dbReference>
<dbReference type="Proteomes" id="UP000295718">
    <property type="component" value="Unassembled WGS sequence"/>
</dbReference>
<accession>A0A4R1R673</accession>
<feature type="transmembrane region" description="Helical" evidence="1">
    <location>
        <begin position="43"/>
        <end position="63"/>
    </location>
</feature>
<keyword evidence="1" id="KW-1133">Transmembrane helix</keyword>
<dbReference type="RefSeq" id="WP_051869575.1">
    <property type="nucleotide sequence ID" value="NZ_JPNB01000002.1"/>
</dbReference>
<dbReference type="OrthoDB" id="1849165at2"/>
<feature type="transmembrane region" description="Helical" evidence="1">
    <location>
        <begin position="101"/>
        <end position="126"/>
    </location>
</feature>
<dbReference type="Pfam" id="PF11457">
    <property type="entry name" value="DUF3021"/>
    <property type="match status" value="1"/>
</dbReference>
<feature type="transmembrane region" description="Helical" evidence="1">
    <location>
        <begin position="12"/>
        <end position="31"/>
    </location>
</feature>
<keyword evidence="1" id="KW-0472">Membrane</keyword>
<evidence type="ECO:0000256" key="1">
    <source>
        <dbReference type="SAM" id="Phobius"/>
    </source>
</evidence>
<sequence length="142" mass="16122">MFRKIFKLICVGISWGCTISCLISMAGYTMMGNEWFLSSPRGFNAQVAAAIIVGMGWSLPTVVYDNEKLSKVQQLLIHAAIGFIVYIPIAFYMQWIPLGNISLMLASILIAIISAFIVWLCFYFYYKWEASEINREIKEKGL</sequence>
<protein>
    <submittedName>
        <fullName evidence="2">DUF3021 family protein</fullName>
    </submittedName>
</protein>
<name>A0A4R1R673_9FIRM</name>
<dbReference type="EMBL" id="SLUO01000001">
    <property type="protein sequence ID" value="TCL61053.1"/>
    <property type="molecule type" value="Genomic_DNA"/>
</dbReference>
<proteinExistence type="predicted"/>
<organism evidence="2 3">
    <name type="scientific">Kineothrix alysoides</name>
    <dbReference type="NCBI Taxonomy" id="1469948"/>
    <lineage>
        <taxon>Bacteria</taxon>
        <taxon>Bacillati</taxon>
        <taxon>Bacillota</taxon>
        <taxon>Clostridia</taxon>
        <taxon>Lachnospirales</taxon>
        <taxon>Lachnospiraceae</taxon>
        <taxon>Kineothrix</taxon>
    </lineage>
</organism>
<evidence type="ECO:0000313" key="2">
    <source>
        <dbReference type="EMBL" id="TCL61053.1"/>
    </source>
</evidence>
<dbReference type="STRING" id="1469948.GCA_000732725_02619"/>
<evidence type="ECO:0000313" key="3">
    <source>
        <dbReference type="Proteomes" id="UP000295718"/>
    </source>
</evidence>
<keyword evidence="1" id="KW-0812">Transmembrane</keyword>
<comment type="caution">
    <text evidence="2">The sequence shown here is derived from an EMBL/GenBank/DDBJ whole genome shotgun (WGS) entry which is preliminary data.</text>
</comment>
<dbReference type="AlphaFoldDB" id="A0A4R1R673"/>
<gene>
    <name evidence="2" type="ORF">EDD76_101150</name>
</gene>
<reference evidence="2 3" key="1">
    <citation type="submission" date="2019-03" db="EMBL/GenBank/DDBJ databases">
        <title>Genomic Encyclopedia of Type Strains, Phase IV (KMG-IV): sequencing the most valuable type-strain genomes for metagenomic binning, comparative biology and taxonomic classification.</title>
        <authorList>
            <person name="Goeker M."/>
        </authorList>
    </citation>
    <scope>NUCLEOTIDE SEQUENCE [LARGE SCALE GENOMIC DNA]</scope>
    <source>
        <strain evidence="2 3">DSM 100556</strain>
    </source>
</reference>
<keyword evidence="3" id="KW-1185">Reference proteome</keyword>
<feature type="transmembrane region" description="Helical" evidence="1">
    <location>
        <begin position="75"/>
        <end position="95"/>
    </location>
</feature>